<feature type="signal peptide" evidence="1">
    <location>
        <begin position="1"/>
        <end position="21"/>
    </location>
</feature>
<gene>
    <name evidence="2" type="ordered locus">Sterm_2346</name>
</gene>
<evidence type="ECO:0000313" key="3">
    <source>
        <dbReference type="Proteomes" id="UP000000845"/>
    </source>
</evidence>
<keyword evidence="1" id="KW-0732">Signal</keyword>
<feature type="chain" id="PRO_5003019796" evidence="1">
    <location>
        <begin position="22"/>
        <end position="72"/>
    </location>
</feature>
<protein>
    <submittedName>
        <fullName evidence="2">Uncharacterized protein</fullName>
    </submittedName>
</protein>
<dbReference type="AlphaFoldDB" id="D1AL56"/>
<evidence type="ECO:0000256" key="1">
    <source>
        <dbReference type="SAM" id="SignalP"/>
    </source>
</evidence>
<dbReference type="RefSeq" id="WP_012861793.1">
    <property type="nucleotide sequence ID" value="NC_013517.1"/>
</dbReference>
<sequence>MKKNLLIISMLLMGLSVVGFSKPTPAKKPVTQKVCVQKSRKTGKCLKYETRKVVNNKKNNIKNKPQNMNKAR</sequence>
<dbReference type="STRING" id="526218.Sterm_2346"/>
<organism evidence="2 3">
    <name type="scientific">Sebaldella termitidis (strain ATCC 33386 / NCTC 11300)</name>
    <dbReference type="NCBI Taxonomy" id="526218"/>
    <lineage>
        <taxon>Bacteria</taxon>
        <taxon>Fusobacteriati</taxon>
        <taxon>Fusobacteriota</taxon>
        <taxon>Fusobacteriia</taxon>
        <taxon>Fusobacteriales</taxon>
        <taxon>Leptotrichiaceae</taxon>
        <taxon>Sebaldella</taxon>
    </lineage>
</organism>
<accession>D1AL56</accession>
<dbReference type="Proteomes" id="UP000000845">
    <property type="component" value="Chromosome"/>
</dbReference>
<reference evidence="3" key="1">
    <citation type="submission" date="2009-09" db="EMBL/GenBank/DDBJ databases">
        <title>The complete chromosome of Sebaldella termitidis ATCC 33386.</title>
        <authorList>
            <consortium name="US DOE Joint Genome Institute (JGI-PGF)"/>
            <person name="Lucas S."/>
            <person name="Copeland A."/>
            <person name="Lapidus A."/>
            <person name="Glavina del Rio T."/>
            <person name="Dalin E."/>
            <person name="Tice H."/>
            <person name="Bruce D."/>
            <person name="Goodwin L."/>
            <person name="Pitluck S."/>
            <person name="Kyrpides N."/>
            <person name="Mavromatis K."/>
            <person name="Ivanova N."/>
            <person name="Mikhailova N."/>
            <person name="Sims D."/>
            <person name="Meincke L."/>
            <person name="Brettin T."/>
            <person name="Detter J.C."/>
            <person name="Han C."/>
            <person name="Larimer F."/>
            <person name="Land M."/>
            <person name="Hauser L."/>
            <person name="Markowitz V."/>
            <person name="Cheng J.F."/>
            <person name="Hugenholtz P."/>
            <person name="Woyke T."/>
            <person name="Wu D."/>
            <person name="Eisen J.A."/>
        </authorList>
    </citation>
    <scope>NUCLEOTIDE SEQUENCE [LARGE SCALE GENOMIC DNA]</scope>
    <source>
        <strain evidence="3">ATCC 33386 / NCTC 11300</strain>
    </source>
</reference>
<dbReference type="HOGENOM" id="CLU_2720037_0_0_0"/>
<keyword evidence="3" id="KW-1185">Reference proteome</keyword>
<dbReference type="KEGG" id="str:Sterm_2346"/>
<name>D1AL56_SEBTE</name>
<dbReference type="EMBL" id="CP001739">
    <property type="protein sequence ID" value="ACZ09199.1"/>
    <property type="molecule type" value="Genomic_DNA"/>
</dbReference>
<evidence type="ECO:0000313" key="2">
    <source>
        <dbReference type="EMBL" id="ACZ09199.1"/>
    </source>
</evidence>
<proteinExistence type="predicted"/>
<reference evidence="2 3" key="2">
    <citation type="journal article" date="2010" name="Stand. Genomic Sci.">
        <title>Complete genome sequence of Sebaldella termitidis type strain (NCTC 11300).</title>
        <authorList>
            <person name="Harmon-Smith M."/>
            <person name="Celia L."/>
            <person name="Chertkov O."/>
            <person name="Lapidus A."/>
            <person name="Copeland A."/>
            <person name="Glavina Del Rio T."/>
            <person name="Nolan M."/>
            <person name="Lucas S."/>
            <person name="Tice H."/>
            <person name="Cheng J.F."/>
            <person name="Han C."/>
            <person name="Detter J.C."/>
            <person name="Bruce D."/>
            <person name="Goodwin L."/>
            <person name="Pitluck S."/>
            <person name="Pati A."/>
            <person name="Liolios K."/>
            <person name="Ivanova N."/>
            <person name="Mavromatis K."/>
            <person name="Mikhailova N."/>
            <person name="Chen A."/>
            <person name="Palaniappan K."/>
            <person name="Land M."/>
            <person name="Hauser L."/>
            <person name="Chang Y.J."/>
            <person name="Jeffries C.D."/>
            <person name="Brettin T."/>
            <person name="Goker M."/>
            <person name="Beck B."/>
            <person name="Bristow J."/>
            <person name="Eisen J.A."/>
            <person name="Markowitz V."/>
            <person name="Hugenholtz P."/>
            <person name="Kyrpides N.C."/>
            <person name="Klenk H.P."/>
            <person name="Chen F."/>
        </authorList>
    </citation>
    <scope>NUCLEOTIDE SEQUENCE [LARGE SCALE GENOMIC DNA]</scope>
    <source>
        <strain evidence="3">ATCC 33386 / NCTC 11300</strain>
    </source>
</reference>